<protein>
    <submittedName>
        <fullName evidence="5">WGS project CCBQ000000000 data, contig 00008</fullName>
    </submittedName>
</protein>
<keyword evidence="2" id="KW-0067">ATP-binding</keyword>
<evidence type="ECO:0000256" key="1">
    <source>
        <dbReference type="ARBA" id="ARBA00022741"/>
    </source>
</evidence>
<dbReference type="GO" id="GO:0140664">
    <property type="term" value="F:ATP-dependent DNA damage sensor activity"/>
    <property type="evidence" value="ECO:0007669"/>
    <property type="project" value="InterPro"/>
</dbReference>
<evidence type="ECO:0000313" key="6">
    <source>
        <dbReference type="Proteomes" id="UP000031516"/>
    </source>
</evidence>
<keyword evidence="6" id="KW-1185">Reference proteome</keyword>
<organism evidence="5 6">
    <name type="scientific">Kluyveromyces dobzhanskii CBS 2104</name>
    <dbReference type="NCBI Taxonomy" id="1427455"/>
    <lineage>
        <taxon>Eukaryota</taxon>
        <taxon>Fungi</taxon>
        <taxon>Dikarya</taxon>
        <taxon>Ascomycota</taxon>
        <taxon>Saccharomycotina</taxon>
        <taxon>Saccharomycetes</taxon>
        <taxon>Saccharomycetales</taxon>
        <taxon>Saccharomycetaceae</taxon>
        <taxon>Kluyveromyces</taxon>
    </lineage>
</organism>
<feature type="region of interest" description="Disordered" evidence="3">
    <location>
        <begin position="323"/>
        <end position="371"/>
    </location>
</feature>
<dbReference type="Gene3D" id="3.40.50.300">
    <property type="entry name" value="P-loop containing nucleotide triphosphate hydrolases"/>
    <property type="match status" value="1"/>
</dbReference>
<evidence type="ECO:0000313" key="5">
    <source>
        <dbReference type="EMBL" id="CDO94859.1"/>
    </source>
</evidence>
<dbReference type="InterPro" id="IPR020588">
    <property type="entry name" value="RecA_ATP-bd"/>
</dbReference>
<dbReference type="Pfam" id="PF08423">
    <property type="entry name" value="Rad51"/>
    <property type="match status" value="1"/>
</dbReference>
<feature type="domain" description="RecA family profile 1" evidence="4">
    <location>
        <begin position="74"/>
        <end position="255"/>
    </location>
</feature>
<sequence>MIHQPEYKFLLDAATLRGITCMDFLSQSPSNLMKTINRSINEIIKFQAALRNEFELAFTNTKIQDAGSMDLQDQPRCFTTGNTQLDKLLGGGIYTKGITEIFGESSTGKSQLLLQLALSVQLPEDSNGLNGQAVYITTEGDLPTKRLKGIIEQSSLFRDDAGNTLVSQKKIFTVTCNDWANQEHVMTVQLPVLLERHPSINLVIIDSISHHLRVELESKTFKESRGNRQIIDSMAGNLLSIAQKHNLAVVVANQVSDKLLPEKPIRQDFKDYDYQLGWNIGWKNSTIFYRHKFNELEKHDEAILSDDEDYSLILNQVARKLQQNGASDTQAKTPSSSAGNPEGTLTSPQNINSVPSQRNAPPSDQSTRDDITSRLQHSSTFFFVK</sequence>
<dbReference type="GO" id="GO:0003690">
    <property type="term" value="F:double-stranded DNA binding"/>
    <property type="evidence" value="ECO:0007669"/>
    <property type="project" value="TreeGrafter"/>
</dbReference>
<dbReference type="GO" id="GO:0006312">
    <property type="term" value="P:mitotic recombination"/>
    <property type="evidence" value="ECO:0007669"/>
    <property type="project" value="TreeGrafter"/>
</dbReference>
<dbReference type="GO" id="GO:0000730">
    <property type="term" value="P:DNA recombinase assembly"/>
    <property type="evidence" value="ECO:0007669"/>
    <property type="project" value="TreeGrafter"/>
</dbReference>
<keyword evidence="1" id="KW-0547">Nucleotide-binding</keyword>
<name>A0A0A8L7K1_9SACH</name>
<dbReference type="OrthoDB" id="1861185at2759"/>
<reference evidence="5 6" key="1">
    <citation type="submission" date="2014-03" db="EMBL/GenBank/DDBJ databases">
        <title>The genome of Kluyveromyces dobzhanskii.</title>
        <authorList>
            <person name="Nystedt B."/>
            <person name="Astrom S."/>
        </authorList>
    </citation>
    <scope>NUCLEOTIDE SEQUENCE [LARGE SCALE GENOMIC DNA]</scope>
    <source>
        <strain evidence="5 6">CBS 2104</strain>
    </source>
</reference>
<evidence type="ECO:0000259" key="4">
    <source>
        <dbReference type="PROSITE" id="PS50162"/>
    </source>
</evidence>
<comment type="caution">
    <text evidence="5">The sequence shown here is derived from an EMBL/GenBank/DDBJ whole genome shotgun (WGS) entry which is preliminary data.</text>
</comment>
<evidence type="ECO:0000256" key="2">
    <source>
        <dbReference type="ARBA" id="ARBA00022840"/>
    </source>
</evidence>
<dbReference type="GO" id="GO:0042148">
    <property type="term" value="P:DNA strand invasion"/>
    <property type="evidence" value="ECO:0007669"/>
    <property type="project" value="TreeGrafter"/>
</dbReference>
<proteinExistence type="predicted"/>
<dbReference type="GO" id="GO:0003697">
    <property type="term" value="F:single-stranded DNA binding"/>
    <property type="evidence" value="ECO:0007669"/>
    <property type="project" value="TreeGrafter"/>
</dbReference>
<dbReference type="InterPro" id="IPR003593">
    <property type="entry name" value="AAA+_ATPase"/>
</dbReference>
<dbReference type="GO" id="GO:0061982">
    <property type="term" value="P:meiosis I cell cycle process"/>
    <property type="evidence" value="ECO:0007669"/>
    <property type="project" value="UniProtKB-ARBA"/>
</dbReference>
<evidence type="ECO:0000256" key="3">
    <source>
        <dbReference type="SAM" id="MobiDB-lite"/>
    </source>
</evidence>
<dbReference type="SUPFAM" id="SSF52540">
    <property type="entry name" value="P-loop containing nucleoside triphosphate hydrolases"/>
    <property type="match status" value="1"/>
</dbReference>
<dbReference type="Proteomes" id="UP000031516">
    <property type="component" value="Unassembled WGS sequence"/>
</dbReference>
<dbReference type="InterPro" id="IPR013632">
    <property type="entry name" value="Rad51_C"/>
</dbReference>
<gene>
    <name evidence="5" type="ORF">KLDO_g3113</name>
</gene>
<feature type="compositionally biased region" description="Polar residues" evidence="3">
    <location>
        <begin position="323"/>
        <end position="365"/>
    </location>
</feature>
<dbReference type="PROSITE" id="PS50162">
    <property type="entry name" value="RECA_2"/>
    <property type="match status" value="1"/>
</dbReference>
<dbReference type="PANTHER" id="PTHR22942">
    <property type="entry name" value="RECA/RAD51/RADA DNA STRAND-PAIRING FAMILY MEMBER"/>
    <property type="match status" value="1"/>
</dbReference>
<dbReference type="AlphaFoldDB" id="A0A0A8L7K1"/>
<dbReference type="PANTHER" id="PTHR22942:SF66">
    <property type="entry name" value="RE19845P"/>
    <property type="match status" value="1"/>
</dbReference>
<dbReference type="EMBL" id="CCBQ010000041">
    <property type="protein sequence ID" value="CDO94859.1"/>
    <property type="molecule type" value="Genomic_DNA"/>
</dbReference>
<accession>A0A0A8L7K1</accession>
<dbReference type="GO" id="GO:0000150">
    <property type="term" value="F:DNA strand exchange activity"/>
    <property type="evidence" value="ECO:0007669"/>
    <property type="project" value="TreeGrafter"/>
</dbReference>
<dbReference type="SMART" id="SM00382">
    <property type="entry name" value="AAA"/>
    <property type="match status" value="1"/>
</dbReference>
<dbReference type="InterPro" id="IPR027417">
    <property type="entry name" value="P-loop_NTPase"/>
</dbReference>
<dbReference type="GO" id="GO:0005524">
    <property type="term" value="F:ATP binding"/>
    <property type="evidence" value="ECO:0007669"/>
    <property type="project" value="UniProtKB-KW"/>
</dbReference>